<evidence type="ECO:0000256" key="6">
    <source>
        <dbReference type="ARBA" id="ARBA00022801"/>
    </source>
</evidence>
<gene>
    <name evidence="8" type="primary">pepA</name>
    <name evidence="10" type="ORF">GCM10009717_19030</name>
</gene>
<feature type="binding site" evidence="8">
    <location>
        <position position="256"/>
    </location>
    <ligand>
        <name>Mn(2+)</name>
        <dbReference type="ChEBI" id="CHEBI:29035"/>
        <label>1</label>
    </ligand>
</feature>
<comment type="catalytic activity">
    <reaction evidence="1 8">
        <text>Release of an N-terminal amino acid, Xaa-|-Yaa-, in which Xaa is preferably Leu, but may be other amino acids including Pro although not Arg or Lys, and Yaa may be Pro. Amino acid amides and methyl esters are also readily hydrolyzed, but rates on arylamides are exceedingly low.</text>
        <dbReference type="EC" id="3.4.11.1"/>
    </reaction>
</comment>
<evidence type="ECO:0000256" key="1">
    <source>
        <dbReference type="ARBA" id="ARBA00000135"/>
    </source>
</evidence>
<keyword evidence="8" id="KW-0479">Metal-binding</keyword>
<dbReference type="Proteomes" id="UP001499954">
    <property type="component" value="Unassembled WGS sequence"/>
</dbReference>
<reference evidence="11" key="1">
    <citation type="journal article" date="2019" name="Int. J. Syst. Evol. Microbiol.">
        <title>The Global Catalogue of Microorganisms (GCM) 10K type strain sequencing project: providing services to taxonomists for standard genome sequencing and annotation.</title>
        <authorList>
            <consortium name="The Broad Institute Genomics Platform"/>
            <consortium name="The Broad Institute Genome Sequencing Center for Infectious Disease"/>
            <person name="Wu L."/>
            <person name="Ma J."/>
        </authorList>
    </citation>
    <scope>NUCLEOTIDE SEQUENCE [LARGE SCALE GENOMIC DNA]</scope>
    <source>
        <strain evidence="11">JCM 13584</strain>
    </source>
</reference>
<dbReference type="PANTHER" id="PTHR11963:SF23">
    <property type="entry name" value="CYTOSOL AMINOPEPTIDASE"/>
    <property type="match status" value="1"/>
</dbReference>
<evidence type="ECO:0000313" key="10">
    <source>
        <dbReference type="EMBL" id="GAA1953314.1"/>
    </source>
</evidence>
<comment type="cofactor">
    <cofactor evidence="8">
        <name>Mn(2+)</name>
        <dbReference type="ChEBI" id="CHEBI:29035"/>
    </cofactor>
    <text evidence="8">Binds 2 manganese ions per subunit.</text>
</comment>
<dbReference type="PANTHER" id="PTHR11963">
    <property type="entry name" value="LEUCINE AMINOPEPTIDASE-RELATED"/>
    <property type="match status" value="1"/>
</dbReference>
<dbReference type="SUPFAM" id="SSF52949">
    <property type="entry name" value="Macro domain-like"/>
    <property type="match status" value="1"/>
</dbReference>
<keyword evidence="4 8" id="KW-0031">Aminopeptidase</keyword>
<dbReference type="Gene3D" id="3.40.220.10">
    <property type="entry name" value="Leucine Aminopeptidase, subunit E, domain 1"/>
    <property type="match status" value="1"/>
</dbReference>
<dbReference type="InterPro" id="IPR011356">
    <property type="entry name" value="Leucine_aapep/pepB"/>
</dbReference>
<dbReference type="CDD" id="cd00433">
    <property type="entry name" value="Peptidase_M17"/>
    <property type="match status" value="1"/>
</dbReference>
<sequence length="493" mass="50361">MSVPELRTSDLPPAASDADVVLLTAVSSSDGPRLLEVEGYAWVAPLLAGLGATGGSDELVRLPSSGDGPAVVAVAGAGDRADAASLRLAAGSALRQLTGVEHVAVAVPAEFAEDLDVAEALLEGAALGAYAFTTYRSEPKAPVAVVTLHAPASAARVRLDRVRVIADAVHRTKDLVNTAPADLSPARLAEIAVNTADSVGVTSTVWDEEALEADGFGGILGVGQGSSRGPRLVRLEYAPTAAARHLALVGKGITFDSGGLSLKPGNSMVGMKSDMAGAATVLSAILALAALDVPIRVTAWLCLAENMPSGTAIRPNDVLRIRGGKTVEVLNTDAEGRLVLADGLVAASEEQPDAIVDVATLTGAQVVALGHRMSGLMGEDALVGRVRDAAGSVDESFWPMPLPGYLKANLKSDVADLANTRLGTTIPGMLVAGVFLREFVGRREGSEERIPWAHLDIAGPSFNQSGGWGHTGAGGTAIGVRTLVALGEELSAE</sequence>
<comment type="subcellular location">
    <subcellularLocation>
        <location evidence="8">Cytoplasm</location>
    </subcellularLocation>
</comment>
<keyword evidence="8" id="KW-0963">Cytoplasm</keyword>
<dbReference type="HAMAP" id="MF_00181">
    <property type="entry name" value="Cytosol_peptidase_M17"/>
    <property type="match status" value="1"/>
</dbReference>
<evidence type="ECO:0000256" key="4">
    <source>
        <dbReference type="ARBA" id="ARBA00022438"/>
    </source>
</evidence>
<comment type="caution">
    <text evidence="10">The sequence shown here is derived from an EMBL/GenBank/DDBJ whole genome shotgun (WGS) entry which is preliminary data.</text>
</comment>
<dbReference type="InterPro" id="IPR043472">
    <property type="entry name" value="Macro_dom-like"/>
</dbReference>
<evidence type="ECO:0000256" key="3">
    <source>
        <dbReference type="ARBA" id="ARBA00009528"/>
    </source>
</evidence>
<dbReference type="SUPFAM" id="SSF53187">
    <property type="entry name" value="Zn-dependent exopeptidases"/>
    <property type="match status" value="1"/>
</dbReference>
<feature type="binding site" evidence="8">
    <location>
        <position position="333"/>
    </location>
    <ligand>
        <name>Mn(2+)</name>
        <dbReference type="ChEBI" id="CHEBI:29035"/>
        <label>1</label>
    </ligand>
</feature>
<comment type="function">
    <text evidence="7 8">Presumably involved in the processing and regular turnover of intracellular proteins. Catalyzes the removal of unsubstituted N-terminal amino acids from various peptides.</text>
</comment>
<accession>A0ABP5BWC1</accession>
<feature type="domain" description="Cytosol aminopeptidase" evidence="9">
    <location>
        <begin position="331"/>
        <end position="338"/>
    </location>
</feature>
<evidence type="ECO:0000256" key="2">
    <source>
        <dbReference type="ARBA" id="ARBA00000967"/>
    </source>
</evidence>
<feature type="active site" evidence="8">
    <location>
        <position position="263"/>
    </location>
</feature>
<protein>
    <recommendedName>
        <fullName evidence="8">Probable cytosol aminopeptidase</fullName>
        <ecNumber evidence="8">3.4.11.1</ecNumber>
    </recommendedName>
    <alternativeName>
        <fullName evidence="8">Leucine aminopeptidase</fullName>
        <shortName evidence="8">LAP</shortName>
        <ecNumber evidence="8">3.4.11.10</ecNumber>
    </alternativeName>
    <alternativeName>
        <fullName evidence="8">Leucyl aminopeptidase</fullName>
    </alternativeName>
</protein>
<feature type="binding site" evidence="8">
    <location>
        <position position="335"/>
    </location>
    <ligand>
        <name>Mn(2+)</name>
        <dbReference type="ChEBI" id="CHEBI:29035"/>
        <label>1</label>
    </ligand>
</feature>
<dbReference type="Pfam" id="PF00883">
    <property type="entry name" value="Peptidase_M17"/>
    <property type="match status" value="1"/>
</dbReference>
<dbReference type="RefSeq" id="WP_157413904.1">
    <property type="nucleotide sequence ID" value="NZ_BAAAMK010000002.1"/>
</dbReference>
<evidence type="ECO:0000256" key="5">
    <source>
        <dbReference type="ARBA" id="ARBA00022670"/>
    </source>
</evidence>
<dbReference type="Pfam" id="PF02789">
    <property type="entry name" value="Peptidase_M17_N"/>
    <property type="match status" value="1"/>
</dbReference>
<proteinExistence type="inferred from homology"/>
<dbReference type="GO" id="GO:0004177">
    <property type="term" value="F:aminopeptidase activity"/>
    <property type="evidence" value="ECO:0007669"/>
    <property type="project" value="UniProtKB-KW"/>
</dbReference>
<evidence type="ECO:0000259" key="9">
    <source>
        <dbReference type="PROSITE" id="PS00631"/>
    </source>
</evidence>
<dbReference type="EC" id="3.4.11.10" evidence="8"/>
<dbReference type="PRINTS" id="PR00481">
    <property type="entry name" value="LAMNOPPTDASE"/>
</dbReference>
<feature type="active site" evidence="8">
    <location>
        <position position="337"/>
    </location>
</feature>
<dbReference type="NCBIfam" id="NF002073">
    <property type="entry name" value="PRK00913.1-2"/>
    <property type="match status" value="1"/>
</dbReference>
<comment type="catalytic activity">
    <reaction evidence="2 8">
        <text>Release of an N-terminal amino acid, preferentially leucine, but not glutamic or aspartic acids.</text>
        <dbReference type="EC" id="3.4.11.10"/>
    </reaction>
</comment>
<keyword evidence="8" id="KW-0464">Manganese</keyword>
<dbReference type="InterPro" id="IPR023042">
    <property type="entry name" value="Peptidase_M17_leu_NH2_pept"/>
</dbReference>
<comment type="similarity">
    <text evidence="3 8">Belongs to the peptidase M17 family.</text>
</comment>
<feature type="binding site" evidence="8">
    <location>
        <position position="251"/>
    </location>
    <ligand>
        <name>Mn(2+)</name>
        <dbReference type="ChEBI" id="CHEBI:29035"/>
        <label>2</label>
    </ligand>
</feature>
<dbReference type="InterPro" id="IPR000819">
    <property type="entry name" value="Peptidase_M17_C"/>
</dbReference>
<dbReference type="InterPro" id="IPR008283">
    <property type="entry name" value="Peptidase_M17_N"/>
</dbReference>
<evidence type="ECO:0000313" key="11">
    <source>
        <dbReference type="Proteomes" id="UP001499954"/>
    </source>
</evidence>
<name>A0ABP5BWC1_9MICO</name>
<dbReference type="EC" id="3.4.11.1" evidence="8"/>
<keyword evidence="6 8" id="KW-0378">Hydrolase</keyword>
<organism evidence="10 11">
    <name type="scientific">Agromyces allii</name>
    <dbReference type="NCBI Taxonomy" id="393607"/>
    <lineage>
        <taxon>Bacteria</taxon>
        <taxon>Bacillati</taxon>
        <taxon>Actinomycetota</taxon>
        <taxon>Actinomycetes</taxon>
        <taxon>Micrococcales</taxon>
        <taxon>Microbacteriaceae</taxon>
        <taxon>Agromyces</taxon>
    </lineage>
</organism>
<keyword evidence="11" id="KW-1185">Reference proteome</keyword>
<dbReference type="PROSITE" id="PS00631">
    <property type="entry name" value="CYTOSOL_AP"/>
    <property type="match status" value="1"/>
</dbReference>
<feature type="binding site" evidence="8">
    <location>
        <position position="274"/>
    </location>
    <ligand>
        <name>Mn(2+)</name>
        <dbReference type="ChEBI" id="CHEBI:29035"/>
        <label>2</label>
    </ligand>
</feature>
<dbReference type="Gene3D" id="3.40.630.10">
    <property type="entry name" value="Zn peptidases"/>
    <property type="match status" value="1"/>
</dbReference>
<evidence type="ECO:0000256" key="7">
    <source>
        <dbReference type="ARBA" id="ARBA00049972"/>
    </source>
</evidence>
<feature type="binding site" evidence="8">
    <location>
        <position position="335"/>
    </location>
    <ligand>
        <name>Mn(2+)</name>
        <dbReference type="ChEBI" id="CHEBI:29035"/>
        <label>2</label>
    </ligand>
</feature>
<evidence type="ECO:0000256" key="8">
    <source>
        <dbReference type="HAMAP-Rule" id="MF_00181"/>
    </source>
</evidence>
<keyword evidence="5 8" id="KW-0645">Protease</keyword>
<feature type="binding site" evidence="8">
    <location>
        <position position="256"/>
    </location>
    <ligand>
        <name>Mn(2+)</name>
        <dbReference type="ChEBI" id="CHEBI:29035"/>
        <label>2</label>
    </ligand>
</feature>
<dbReference type="EMBL" id="BAAAMK010000002">
    <property type="protein sequence ID" value="GAA1953314.1"/>
    <property type="molecule type" value="Genomic_DNA"/>
</dbReference>